<reference evidence="1 2" key="1">
    <citation type="submission" date="2020-03" db="EMBL/GenBank/DDBJ databases">
        <title>Soil Listeria distribution.</title>
        <authorList>
            <person name="Liao J."/>
            <person name="Wiedmann M."/>
        </authorList>
    </citation>
    <scope>NUCLEOTIDE SEQUENCE [LARGE SCALE GENOMIC DNA]</scope>
    <source>
        <strain evidence="1 2">FSL L7-0741</strain>
    </source>
</reference>
<comment type="caution">
    <text evidence="1">The sequence shown here is derived from an EMBL/GenBank/DDBJ whole genome shotgun (WGS) entry which is preliminary data.</text>
</comment>
<accession>A0A7X0Y449</accession>
<dbReference type="Proteomes" id="UP000535908">
    <property type="component" value="Unassembled WGS sequence"/>
</dbReference>
<dbReference type="RefSeq" id="WP_185525858.1">
    <property type="nucleotide sequence ID" value="NZ_JAARWN010000004.1"/>
</dbReference>
<protein>
    <submittedName>
        <fullName evidence="1">Uncharacterized protein</fullName>
    </submittedName>
</protein>
<evidence type="ECO:0000313" key="2">
    <source>
        <dbReference type="Proteomes" id="UP000535908"/>
    </source>
</evidence>
<organism evidence="1 2">
    <name type="scientific">Listeria grandensis</name>
    <dbReference type="NCBI Taxonomy" id="1494963"/>
    <lineage>
        <taxon>Bacteria</taxon>
        <taxon>Bacillati</taxon>
        <taxon>Bacillota</taxon>
        <taxon>Bacilli</taxon>
        <taxon>Bacillales</taxon>
        <taxon>Listeriaceae</taxon>
        <taxon>Listeria</taxon>
    </lineage>
</organism>
<sequence length="79" mass="8943">MNRNYLGTSKQFAGKTSVKFINKNNIYWVINGDFYNNGLTTMSGGGSVPLAKQGNLNFTISKASNHYKYFYKYGHVYAQ</sequence>
<proteinExistence type="predicted"/>
<dbReference type="AlphaFoldDB" id="A0A7X0Y449"/>
<dbReference type="EMBL" id="JAARWN010000004">
    <property type="protein sequence ID" value="MBC1936062.1"/>
    <property type="molecule type" value="Genomic_DNA"/>
</dbReference>
<evidence type="ECO:0000313" key="1">
    <source>
        <dbReference type="EMBL" id="MBC1936062.1"/>
    </source>
</evidence>
<gene>
    <name evidence="1" type="ORF">HCA69_06760</name>
</gene>
<name>A0A7X0Y449_9LIST</name>